<gene>
    <name evidence="3" type="ORF">FRV6_04900</name>
</gene>
<name>A0A2H3SW88_FUSOX</name>
<feature type="chain" id="PRO_5013662331" description="WD-like domain-containing protein" evidence="1">
    <location>
        <begin position="22"/>
        <end position="187"/>
    </location>
</feature>
<evidence type="ECO:0000259" key="2">
    <source>
        <dbReference type="Pfam" id="PF20493"/>
    </source>
</evidence>
<organism evidence="3 4">
    <name type="scientific">Fusarium oxysporum</name>
    <name type="common">Fusarium vascular wilt</name>
    <dbReference type="NCBI Taxonomy" id="5507"/>
    <lineage>
        <taxon>Eukaryota</taxon>
        <taxon>Fungi</taxon>
        <taxon>Dikarya</taxon>
        <taxon>Ascomycota</taxon>
        <taxon>Pezizomycotina</taxon>
        <taxon>Sordariomycetes</taxon>
        <taxon>Hypocreomycetidae</taxon>
        <taxon>Hypocreales</taxon>
        <taxon>Nectriaceae</taxon>
        <taxon>Fusarium</taxon>
        <taxon>Fusarium oxysporum species complex</taxon>
    </lineage>
</organism>
<proteinExistence type="predicted"/>
<evidence type="ECO:0000256" key="1">
    <source>
        <dbReference type="SAM" id="SignalP"/>
    </source>
</evidence>
<protein>
    <recommendedName>
        <fullName evidence="2">WD-like domain-containing protein</fullName>
    </recommendedName>
</protein>
<dbReference type="AlphaFoldDB" id="A0A2H3SW88"/>
<accession>A0A2H3SW88</accession>
<keyword evidence="1" id="KW-0732">Signal</keyword>
<feature type="domain" description="WD-like" evidence="2">
    <location>
        <begin position="78"/>
        <end position="185"/>
    </location>
</feature>
<dbReference type="VEuPathDB" id="FungiDB:FOMG_07635"/>
<feature type="signal peptide" evidence="1">
    <location>
        <begin position="1"/>
        <end position="21"/>
    </location>
</feature>
<dbReference type="EMBL" id="FMJY01000002">
    <property type="protein sequence ID" value="SCO80687.1"/>
    <property type="molecule type" value="Genomic_DNA"/>
</dbReference>
<dbReference type="InterPro" id="IPR046925">
    <property type="entry name" value="WD-like_fungi"/>
</dbReference>
<evidence type="ECO:0000313" key="3">
    <source>
        <dbReference type="EMBL" id="SCO80687.1"/>
    </source>
</evidence>
<dbReference type="Pfam" id="PF20493">
    <property type="entry name" value="WD-like_fungi"/>
    <property type="match status" value="1"/>
</dbReference>
<dbReference type="OrthoDB" id="3853793at2759"/>
<reference evidence="4" key="1">
    <citation type="submission" date="2016-09" db="EMBL/GenBank/DDBJ databases">
        <authorList>
            <person name="Guldener U."/>
        </authorList>
    </citation>
    <scope>NUCLEOTIDE SEQUENCE [LARGE SCALE GENOMIC DNA]</scope>
    <source>
        <strain evidence="4">V64-1</strain>
    </source>
</reference>
<dbReference type="Proteomes" id="UP000219369">
    <property type="component" value="Unassembled WGS sequence"/>
</dbReference>
<sequence>MFVISSTSVAALLAFFSVAAAKPLAPAEPLTPAQLNAQSLTEGWTVYSNQTLDNGSILTLWNPPALEARDTSGLSKRCGSNRIECNDSHQPKSGPCSSLREQIYLNRGNTLPATPRALCLSQGSDQCCVSWANLLHANTPWATLINANDALQFDCVNKGKSGRALDVNLSDVCTTQCMSNRAEGCKN</sequence>
<evidence type="ECO:0000313" key="4">
    <source>
        <dbReference type="Proteomes" id="UP000219369"/>
    </source>
</evidence>